<evidence type="ECO:0008006" key="3">
    <source>
        <dbReference type="Google" id="ProtNLM"/>
    </source>
</evidence>
<evidence type="ECO:0000313" key="1">
    <source>
        <dbReference type="EMBL" id="SHF74303.1"/>
    </source>
</evidence>
<proteinExistence type="predicted"/>
<protein>
    <recommendedName>
        <fullName evidence="3">HEAT repeat-containing protein</fullName>
    </recommendedName>
</protein>
<reference evidence="2" key="1">
    <citation type="submission" date="2016-11" db="EMBL/GenBank/DDBJ databases">
        <authorList>
            <person name="Varghese N."/>
            <person name="Submissions S."/>
        </authorList>
    </citation>
    <scope>NUCLEOTIDE SEQUENCE [LARGE SCALE GENOMIC DNA]</scope>
    <source>
        <strain evidence="2">DSM 17963</strain>
    </source>
</reference>
<dbReference type="STRING" id="370979.SAMN05443663_10130"/>
<dbReference type="EMBL" id="FQWC01000001">
    <property type="protein sequence ID" value="SHF74303.1"/>
    <property type="molecule type" value="Genomic_DNA"/>
</dbReference>
<dbReference type="Proteomes" id="UP000184071">
    <property type="component" value="Unassembled WGS sequence"/>
</dbReference>
<keyword evidence="2" id="KW-1185">Reference proteome</keyword>
<sequence>MKKKYSKEVEELFSYGETNLTMNWPNYVKELGLTKEHADELIDIIDNSDLSHAISGFTVEDFAPRHAWRALSQLKIKKAVKPLLDALTNKKNEEAFDYQYELPKVLELIGPEVIPELELFLQNEKNEWNFKVIIFKVLIEFAIQKPACRDYAMIMFNDLFIKYHSNRIFISRLLNEIFKINPIEYELIKDIVLKDKYDFSTIDQEKLMQFIKETKLFDQNKNK</sequence>
<dbReference type="RefSeq" id="WP_073412254.1">
    <property type="nucleotide sequence ID" value="NZ_FQWC01000001.1"/>
</dbReference>
<organism evidence="1 2">
    <name type="scientific">Flavobacterium defluvii</name>
    <dbReference type="NCBI Taxonomy" id="370979"/>
    <lineage>
        <taxon>Bacteria</taxon>
        <taxon>Pseudomonadati</taxon>
        <taxon>Bacteroidota</taxon>
        <taxon>Flavobacteriia</taxon>
        <taxon>Flavobacteriales</taxon>
        <taxon>Flavobacteriaceae</taxon>
        <taxon>Flavobacterium</taxon>
    </lineage>
</organism>
<gene>
    <name evidence="1" type="ORF">SAMN05443663_10130</name>
</gene>
<dbReference type="OrthoDB" id="570299at2"/>
<name>A0A1M5E4Z3_9FLAO</name>
<accession>A0A1M5E4Z3</accession>
<evidence type="ECO:0000313" key="2">
    <source>
        <dbReference type="Proteomes" id="UP000184071"/>
    </source>
</evidence>
<dbReference type="AlphaFoldDB" id="A0A1M5E4Z3"/>